<dbReference type="SUPFAM" id="SSF82171">
    <property type="entry name" value="DPP6 N-terminal domain-like"/>
    <property type="match status" value="1"/>
</dbReference>
<evidence type="ECO:0000256" key="1">
    <source>
        <dbReference type="ARBA" id="ARBA00009820"/>
    </source>
</evidence>
<evidence type="ECO:0000256" key="2">
    <source>
        <dbReference type="SAM" id="SignalP"/>
    </source>
</evidence>
<evidence type="ECO:0000313" key="4">
    <source>
        <dbReference type="Proteomes" id="UP000010473"/>
    </source>
</evidence>
<dbReference type="HOGENOM" id="CLU_101699_0_0_3"/>
<dbReference type="PANTHER" id="PTHR36842:SF2">
    <property type="entry name" value="SLR0505 PROTEIN"/>
    <property type="match status" value="1"/>
</dbReference>
<dbReference type="PATRIC" id="fig|111780.3.peg.989"/>
<comment type="similarity">
    <text evidence="1">Belongs to the TolB family.</text>
</comment>
<feature type="chain" id="PRO_5003937960" evidence="2">
    <location>
        <begin position="27"/>
        <end position="166"/>
    </location>
</feature>
<evidence type="ECO:0000313" key="3">
    <source>
        <dbReference type="EMBL" id="AFZ34531.1"/>
    </source>
</evidence>
<reference evidence="4" key="1">
    <citation type="journal article" date="2013" name="Proc. Natl. Acad. Sci. U.S.A.">
        <title>Improving the coverage of the cyanobacterial phylum using diversity-driven genome sequencing.</title>
        <authorList>
            <person name="Shih P.M."/>
            <person name="Wu D."/>
            <person name="Latifi A."/>
            <person name="Axen S.D."/>
            <person name="Fewer D.P."/>
            <person name="Talla E."/>
            <person name="Calteau A."/>
            <person name="Cai F."/>
            <person name="Tandeau de Marsac N."/>
            <person name="Rippka R."/>
            <person name="Herdman M."/>
            <person name="Sivonen K."/>
            <person name="Coursin T."/>
            <person name="Laurent T."/>
            <person name="Goodwin L."/>
            <person name="Nolan M."/>
            <person name="Davenport K.W."/>
            <person name="Han C.S."/>
            <person name="Rubin E.M."/>
            <person name="Eisen J.A."/>
            <person name="Woyke T."/>
            <person name="Gugger M."/>
            <person name="Kerfeld C.A."/>
        </authorList>
    </citation>
    <scope>NUCLEOTIDE SEQUENCE [LARGE SCALE GENOMIC DNA]</scope>
    <source>
        <strain evidence="4">ATCC 29371 / PCC 7437</strain>
    </source>
</reference>
<dbReference type="EMBL" id="CP003653">
    <property type="protein sequence ID" value="AFZ34531.1"/>
    <property type="molecule type" value="Genomic_DNA"/>
</dbReference>
<feature type="signal peptide" evidence="2">
    <location>
        <begin position="1"/>
        <end position="26"/>
    </location>
</feature>
<sequence length="166" mass="18400">MKALGKFNLIWLCFLSAALMSSCSRALLTTPEILTGGINSNSAEEHPTYSSDGRYLAFASDRNSNRDIFLYDLQQRQLVSLPNLNRRNSSQDQPSLSADGQYLAYVSNERGKTDIFVYNRQTQTTELLSANVRGSVSHPTISGDGSKVAFQTSQSGQWQIVIVNRN</sequence>
<keyword evidence="2" id="KW-0732">Signal</keyword>
<name>K9XR36_STAC7</name>
<gene>
    <name evidence="3" type="ordered locus">Sta7437_0949</name>
</gene>
<dbReference type="PROSITE" id="PS51257">
    <property type="entry name" value="PROKAR_LIPOPROTEIN"/>
    <property type="match status" value="1"/>
</dbReference>
<dbReference type="Gene3D" id="2.120.10.30">
    <property type="entry name" value="TolB, C-terminal domain"/>
    <property type="match status" value="1"/>
</dbReference>
<dbReference type="Pfam" id="PF07676">
    <property type="entry name" value="PD40"/>
    <property type="match status" value="3"/>
</dbReference>
<protein>
    <submittedName>
        <fullName evidence="3">WD40-like beta Propeller containing protein</fullName>
    </submittedName>
</protein>
<dbReference type="PANTHER" id="PTHR36842">
    <property type="entry name" value="PROTEIN TOLB HOMOLOG"/>
    <property type="match status" value="1"/>
</dbReference>
<dbReference type="STRING" id="111780.Sta7437_0949"/>
<dbReference type="OrthoDB" id="425005at2"/>
<organism evidence="3 4">
    <name type="scientific">Stanieria cyanosphaera (strain ATCC 29371 / PCC 7437)</name>
    <dbReference type="NCBI Taxonomy" id="111780"/>
    <lineage>
        <taxon>Bacteria</taxon>
        <taxon>Bacillati</taxon>
        <taxon>Cyanobacteriota</taxon>
        <taxon>Cyanophyceae</taxon>
        <taxon>Pleurocapsales</taxon>
        <taxon>Dermocarpellaceae</taxon>
        <taxon>Stanieria</taxon>
    </lineage>
</organism>
<dbReference type="AlphaFoldDB" id="K9XR36"/>
<accession>K9XR36</accession>
<dbReference type="InterPro" id="IPR011042">
    <property type="entry name" value="6-blade_b-propeller_TolB-like"/>
</dbReference>
<dbReference type="KEGG" id="scs:Sta7437_0949"/>
<dbReference type="eggNOG" id="COG0823">
    <property type="taxonomic scope" value="Bacteria"/>
</dbReference>
<dbReference type="Proteomes" id="UP000010473">
    <property type="component" value="Chromosome"/>
</dbReference>
<keyword evidence="4" id="KW-1185">Reference proteome</keyword>
<dbReference type="RefSeq" id="WP_015192204.1">
    <property type="nucleotide sequence ID" value="NC_019748.1"/>
</dbReference>
<dbReference type="InterPro" id="IPR011659">
    <property type="entry name" value="WD40"/>
</dbReference>
<proteinExistence type="inferred from homology"/>